<dbReference type="InterPro" id="IPR001045">
    <property type="entry name" value="Spermi_synthase"/>
</dbReference>
<dbReference type="CDD" id="cd02440">
    <property type="entry name" value="AdoMet_MTases"/>
    <property type="match status" value="1"/>
</dbReference>
<feature type="binding site" evidence="5">
    <location>
        <position position="350"/>
    </location>
    <ligand>
        <name>S-methyl-5'-thioadenosine</name>
        <dbReference type="ChEBI" id="CHEBI:17509"/>
    </ligand>
</feature>
<keyword evidence="5" id="KW-0472">Membrane</keyword>
<dbReference type="Gene3D" id="3.40.50.150">
    <property type="entry name" value="Vaccinia Virus protein VP39"/>
    <property type="match status" value="1"/>
</dbReference>
<evidence type="ECO:0000313" key="8">
    <source>
        <dbReference type="EMBL" id="GLS83198.1"/>
    </source>
</evidence>
<evidence type="ECO:0000256" key="6">
    <source>
        <dbReference type="PROSITE-ProRule" id="PRU00354"/>
    </source>
</evidence>
<dbReference type="AlphaFoldDB" id="A0AA37TP87"/>
<feature type="binding site" evidence="5">
    <location>
        <position position="421"/>
    </location>
    <ligand>
        <name>S-methyl-5'-thioadenosine</name>
        <dbReference type="ChEBI" id="CHEBI:17509"/>
    </ligand>
</feature>
<dbReference type="RefSeq" id="WP_095497241.1">
    <property type="nucleotide sequence ID" value="NZ_BSPO01000002.1"/>
</dbReference>
<evidence type="ECO:0000256" key="3">
    <source>
        <dbReference type="ARBA" id="ARBA00023066"/>
    </source>
</evidence>
<feature type="transmembrane region" description="Helical" evidence="5">
    <location>
        <begin position="199"/>
        <end position="219"/>
    </location>
</feature>
<dbReference type="PROSITE" id="PS51006">
    <property type="entry name" value="PABS_2"/>
    <property type="match status" value="1"/>
</dbReference>
<dbReference type="Pfam" id="PF01564">
    <property type="entry name" value="Spermine_synth"/>
    <property type="match status" value="1"/>
</dbReference>
<dbReference type="InterPro" id="IPR029063">
    <property type="entry name" value="SAM-dependent_MTases_sf"/>
</dbReference>
<name>A0AA37TP87_9GAMM</name>
<keyword evidence="5" id="KW-1133">Transmembrane helix</keyword>
<dbReference type="PROSITE" id="PS51257">
    <property type="entry name" value="PROKAR_LIPOPROTEIN"/>
    <property type="match status" value="1"/>
</dbReference>
<comment type="pathway">
    <text evidence="5">Amine and polyamine biosynthesis; spermidine biosynthesis; spermidine from putrescine: step 1/1.</text>
</comment>
<keyword evidence="9" id="KW-1185">Reference proteome</keyword>
<keyword evidence="2 5" id="KW-0808">Transferase</keyword>
<comment type="subunit">
    <text evidence="5">Homodimer or homotetramer.</text>
</comment>
<feature type="binding site" evidence="5">
    <location>
        <begin position="393"/>
        <end position="394"/>
    </location>
    <ligand>
        <name>S-methyl-5'-thioadenosine</name>
        <dbReference type="ChEBI" id="CHEBI:17509"/>
    </ligand>
</feature>
<feature type="transmembrane region" description="Helical" evidence="5">
    <location>
        <begin position="77"/>
        <end position="103"/>
    </location>
</feature>
<feature type="domain" description="PABS" evidence="7">
    <location>
        <begin position="247"/>
        <end position="494"/>
    </location>
</feature>
<keyword evidence="4 5" id="KW-0620">Polyamine biosynthesis</keyword>
<feature type="binding site" evidence="5">
    <location>
        <position position="331"/>
    </location>
    <ligand>
        <name>spermidine</name>
        <dbReference type="ChEBI" id="CHEBI:57834"/>
    </ligand>
</feature>
<feature type="transmembrane region" description="Helical" evidence="5">
    <location>
        <begin position="12"/>
        <end position="33"/>
    </location>
</feature>
<dbReference type="NCBIfam" id="NF002956">
    <property type="entry name" value="PRK03612.1"/>
    <property type="match status" value="1"/>
</dbReference>
<dbReference type="InterPro" id="IPR030374">
    <property type="entry name" value="PABS"/>
</dbReference>
<keyword evidence="5" id="KW-0812">Transmembrane</keyword>
<sequence>MTQRHLGKLDDALLLGIMTILAGCGLIYEYLLSHYAGRILGAMEAAIFTMIGLMIVSMGLGAFAARKVRCAFSGFAVLELSVAILGSIAILLTAAIIGATQILPSLIADTYGLPQEMAPSGGLLATAQKWAQYLPYVWGVILGWLIGMEIPLIARVRQDLASEHLKHNAGTIYGADYIGAGIGAAIWVIWMLTIDTQTAAAMTATVNLIAGLVFLWRYWSYIRRPRLLLLGHGLAAILLATLALQGPDWQRQFNNLLYQDKVVFQQATRFQQMVLTERQMGAQTNTVYSLYLNGRLQFSSQDEHVYHSFLVHPAMAASPRHDNILIIGGGDGLALKQVLKWQPKQVTLMDLDQQLVNTFAHPERYFSIGVAKAITHLTGDALNDPRAKVIYADAFNGADDLIRQQRFYDTIIVDLPDPSHPDINKVYSDQFYAKLKHLLNADGVIAVQSTSPYHARKAFISVAKTLDAAGFSAVQQYHHNVPSFGEWGWSIATKTGPSPQQRLSALSEWPKINEAWLTLDMVHASFAFPGDFYWDKQAIKVNHFGSNQLYQYHQQAWAKGQGLNFNE</sequence>
<protein>
    <recommendedName>
        <fullName evidence="5">Polyamine aminopropyltransferase</fullName>
    </recommendedName>
    <alternativeName>
        <fullName evidence="5">Putrescine aminopropyltransferase</fullName>
        <shortName evidence="5">PAPT</shortName>
    </alternativeName>
    <alternativeName>
        <fullName evidence="5">Spermidine synthase</fullName>
        <shortName evidence="5">SPDS</shortName>
        <shortName evidence="5">SPDSY</shortName>
        <ecNumber evidence="5">2.5.1.16</ecNumber>
    </alternativeName>
</protein>
<feature type="active site" description="Proton acceptor" evidence="5 6">
    <location>
        <position position="414"/>
    </location>
</feature>
<feature type="binding site" evidence="5">
    <location>
        <position position="307"/>
    </location>
    <ligand>
        <name>spermidine</name>
        <dbReference type="ChEBI" id="CHEBI:57834"/>
    </ligand>
</feature>
<dbReference type="PANTHER" id="PTHR43317:SF11">
    <property type="entry name" value="POLYAMINE AMINOPROPYLTRANSFERASE 2"/>
    <property type="match status" value="1"/>
</dbReference>
<dbReference type="EC" id="2.5.1.16" evidence="5"/>
<comment type="similarity">
    <text evidence="1 5">Belongs to the spermidine/spermine synthase family.</text>
</comment>
<dbReference type="Proteomes" id="UP001157439">
    <property type="component" value="Unassembled WGS sequence"/>
</dbReference>
<comment type="caution">
    <text evidence="5">Lacks conserved residue(s) required for the propagation of feature annotation.</text>
</comment>
<evidence type="ECO:0000256" key="2">
    <source>
        <dbReference type="ARBA" id="ARBA00022679"/>
    </source>
</evidence>
<dbReference type="GO" id="GO:0004766">
    <property type="term" value="F:spermidine synthase activity"/>
    <property type="evidence" value="ECO:0007669"/>
    <property type="project" value="UniProtKB-UniRule"/>
</dbReference>
<keyword evidence="3 5" id="KW-0745">Spermidine biosynthesis</keyword>
<dbReference type="PANTHER" id="PTHR43317">
    <property type="entry name" value="THERMOSPERMINE SYNTHASE ACAULIS5"/>
    <property type="match status" value="1"/>
</dbReference>
<proteinExistence type="inferred from homology"/>
<comment type="catalytic activity">
    <reaction evidence="5">
        <text>S-adenosyl 3-(methylsulfanyl)propylamine + putrescine = S-methyl-5'-thioadenosine + spermidine + H(+)</text>
        <dbReference type="Rhea" id="RHEA:12721"/>
        <dbReference type="ChEBI" id="CHEBI:15378"/>
        <dbReference type="ChEBI" id="CHEBI:17509"/>
        <dbReference type="ChEBI" id="CHEBI:57443"/>
        <dbReference type="ChEBI" id="CHEBI:57834"/>
        <dbReference type="ChEBI" id="CHEBI:326268"/>
        <dbReference type="EC" id="2.5.1.16"/>
    </reaction>
</comment>
<evidence type="ECO:0000256" key="5">
    <source>
        <dbReference type="HAMAP-Rule" id="MF_00198"/>
    </source>
</evidence>
<comment type="subcellular location">
    <subcellularLocation>
        <location evidence="5">Cell membrane</location>
        <topology evidence="5">Multi-pass membrane protein</topology>
    </subcellularLocation>
</comment>
<feature type="binding site" evidence="5">
    <location>
        <position position="271"/>
    </location>
    <ligand>
        <name>S-methyl-5'-thioadenosine</name>
        <dbReference type="ChEBI" id="CHEBI:17509"/>
    </ligand>
</feature>
<gene>
    <name evidence="5 8" type="primary">speE</name>
    <name evidence="8" type="ORF">GCM10007894_11750</name>
</gene>
<reference evidence="8 9" key="1">
    <citation type="journal article" date="2014" name="Int. J. Syst. Evol. Microbiol.">
        <title>Complete genome sequence of Corynebacterium casei LMG S-19264T (=DSM 44701T), isolated from a smear-ripened cheese.</title>
        <authorList>
            <consortium name="US DOE Joint Genome Institute (JGI-PGF)"/>
            <person name="Walter F."/>
            <person name="Albersmeier A."/>
            <person name="Kalinowski J."/>
            <person name="Ruckert C."/>
        </authorList>
    </citation>
    <scope>NUCLEOTIDE SEQUENCE [LARGE SCALE GENOMIC DNA]</scope>
    <source>
        <strain evidence="8 9">NBRC 112785</strain>
    </source>
</reference>
<evidence type="ECO:0000256" key="1">
    <source>
        <dbReference type="ARBA" id="ARBA00007867"/>
    </source>
</evidence>
<feature type="transmembrane region" description="Helical" evidence="5">
    <location>
        <begin position="175"/>
        <end position="193"/>
    </location>
</feature>
<evidence type="ECO:0000256" key="4">
    <source>
        <dbReference type="ARBA" id="ARBA00023115"/>
    </source>
</evidence>
<evidence type="ECO:0000313" key="9">
    <source>
        <dbReference type="Proteomes" id="UP001157439"/>
    </source>
</evidence>
<dbReference type="SUPFAM" id="SSF53335">
    <property type="entry name" value="S-adenosyl-L-methionine-dependent methyltransferases"/>
    <property type="match status" value="1"/>
</dbReference>
<feature type="transmembrane region" description="Helical" evidence="5">
    <location>
        <begin position="226"/>
        <end position="244"/>
    </location>
</feature>
<feature type="transmembrane region" description="Helical" evidence="5">
    <location>
        <begin position="45"/>
        <end position="65"/>
    </location>
</feature>
<comment type="function">
    <text evidence="5">Catalyzes the irreversible transfer of a propylamine group from the amino donor S-adenosylmethioninamine (decarboxy-AdoMet) to putrescine (1,4-diaminobutane) to yield spermidine.</text>
</comment>
<feature type="transmembrane region" description="Helical" evidence="5">
    <location>
        <begin position="133"/>
        <end position="154"/>
    </location>
</feature>
<dbReference type="HAMAP" id="MF_00198">
    <property type="entry name" value="Spermidine_synth"/>
    <property type="match status" value="1"/>
</dbReference>
<organism evidence="8 9">
    <name type="scientific">Paraferrimonas haliotis</name>
    <dbReference type="NCBI Taxonomy" id="2013866"/>
    <lineage>
        <taxon>Bacteria</taxon>
        <taxon>Pseudomonadati</taxon>
        <taxon>Pseudomonadota</taxon>
        <taxon>Gammaproteobacteria</taxon>
        <taxon>Alteromonadales</taxon>
        <taxon>Ferrimonadaceae</taxon>
        <taxon>Paraferrimonas</taxon>
    </lineage>
</organism>
<dbReference type="GO" id="GO:0005886">
    <property type="term" value="C:plasma membrane"/>
    <property type="evidence" value="ECO:0007669"/>
    <property type="project" value="UniProtKB-SubCell"/>
</dbReference>
<dbReference type="EMBL" id="BSPO01000002">
    <property type="protein sequence ID" value="GLS83198.1"/>
    <property type="molecule type" value="Genomic_DNA"/>
</dbReference>
<accession>A0AA37TP87</accession>
<keyword evidence="5" id="KW-1003">Cell membrane</keyword>
<dbReference type="GO" id="GO:0008295">
    <property type="term" value="P:spermidine biosynthetic process"/>
    <property type="evidence" value="ECO:0007669"/>
    <property type="project" value="UniProtKB-UniRule"/>
</dbReference>
<comment type="caution">
    <text evidence="8">The sequence shown here is derived from an EMBL/GenBank/DDBJ whole genome shotgun (WGS) entry which is preliminary data.</text>
</comment>
<evidence type="ECO:0000259" key="7">
    <source>
        <dbReference type="PROSITE" id="PS51006"/>
    </source>
</evidence>